<sequence>MLDPTDRTASRVWCVEFRAVKDLPNDRWPNYLLWDLISAEIEGDLTEMRSHLPQNQIKQLHRAEPIRLIMAQLARSRRWRAQRLSSPMI</sequence>
<dbReference type="EMBL" id="JBFRYC010000003">
    <property type="protein sequence ID" value="MEX1661234.1"/>
    <property type="molecule type" value="Genomic_DNA"/>
</dbReference>
<accession>A0ABV3TI59</accession>
<evidence type="ECO:0000313" key="2">
    <source>
        <dbReference type="Proteomes" id="UP001557465"/>
    </source>
</evidence>
<comment type="caution">
    <text evidence="1">The sequence shown here is derived from an EMBL/GenBank/DDBJ whole genome shotgun (WGS) entry which is preliminary data.</text>
</comment>
<dbReference type="Proteomes" id="UP001557465">
    <property type="component" value="Unassembled WGS sequence"/>
</dbReference>
<keyword evidence="2" id="KW-1185">Reference proteome</keyword>
<name>A0ABV3TI59_9RHOB</name>
<protein>
    <submittedName>
        <fullName evidence="1">Uncharacterized protein</fullName>
    </submittedName>
</protein>
<gene>
    <name evidence="1" type="ORF">AB4874_06155</name>
</gene>
<proteinExistence type="predicted"/>
<evidence type="ECO:0000313" key="1">
    <source>
        <dbReference type="EMBL" id="MEX1661234.1"/>
    </source>
</evidence>
<organism evidence="1 2">
    <name type="scientific">Thioclava arctica</name>
    <dbReference type="NCBI Taxonomy" id="3238301"/>
    <lineage>
        <taxon>Bacteria</taxon>
        <taxon>Pseudomonadati</taxon>
        <taxon>Pseudomonadota</taxon>
        <taxon>Alphaproteobacteria</taxon>
        <taxon>Rhodobacterales</taxon>
        <taxon>Paracoccaceae</taxon>
        <taxon>Thioclava</taxon>
    </lineage>
</organism>
<dbReference type="RefSeq" id="WP_368391325.1">
    <property type="nucleotide sequence ID" value="NZ_JBFRYC010000003.1"/>
</dbReference>
<reference evidence="1 2" key="1">
    <citation type="journal article" date="2011" name="Int. J. Syst. Evol. Microbiol.">
        <title>Zhongshania antarctica gen. nov., sp. nov. and Zhongshania guokunii sp. nov., gammaproteobacteria respectively isolated from coastal attached (fast) ice and surface seawater of the Antarctic.</title>
        <authorList>
            <person name="Li H.J."/>
            <person name="Zhang X.Y."/>
            <person name="Chen C.X."/>
            <person name="Zhang Y.J."/>
            <person name="Gao Z.M."/>
            <person name="Yu Y."/>
            <person name="Chen X.L."/>
            <person name="Chen B."/>
            <person name="Zhang Y.Z."/>
        </authorList>
    </citation>
    <scope>NUCLEOTIDE SEQUENCE [LARGE SCALE GENOMIC DNA]</scope>
    <source>
        <strain evidence="1 2">15-R06ZXC-3</strain>
    </source>
</reference>